<name>A0A193BXJ0_AMYOR</name>
<organism evidence="1 2">
    <name type="scientific">Amycolatopsis orientalis</name>
    <name type="common">Nocardia orientalis</name>
    <dbReference type="NCBI Taxonomy" id="31958"/>
    <lineage>
        <taxon>Bacteria</taxon>
        <taxon>Bacillati</taxon>
        <taxon>Actinomycetota</taxon>
        <taxon>Actinomycetes</taxon>
        <taxon>Pseudonocardiales</taxon>
        <taxon>Pseudonocardiaceae</taxon>
        <taxon>Amycolatopsis</taxon>
    </lineage>
</organism>
<keyword evidence="2" id="KW-1185">Reference proteome</keyword>
<dbReference type="Proteomes" id="UP000093695">
    <property type="component" value="Chromosome"/>
</dbReference>
<dbReference type="EMBL" id="CP016174">
    <property type="protein sequence ID" value="ANN16942.1"/>
    <property type="molecule type" value="Genomic_DNA"/>
</dbReference>
<dbReference type="KEGG" id="aori:SD37_15675"/>
<gene>
    <name evidence="1" type="ORF">SD37_15675</name>
</gene>
<proteinExistence type="predicted"/>
<accession>A0A193BXJ0</accession>
<evidence type="ECO:0000313" key="1">
    <source>
        <dbReference type="EMBL" id="ANN16942.1"/>
    </source>
</evidence>
<dbReference type="RefSeq" id="WP_044850250.1">
    <property type="nucleotide sequence ID" value="NZ_CP016174.1"/>
</dbReference>
<reference evidence="1 2" key="1">
    <citation type="journal article" date="2015" name="Genome Announc.">
        <title>Draft Genome Sequence of Norvancomycin-Producing Strain Amycolatopsis orientalis CPCC200066.</title>
        <authorList>
            <person name="Lei X."/>
            <person name="Yuan F."/>
            <person name="Shi Y."/>
            <person name="Li X."/>
            <person name="Wang L."/>
            <person name="Hong B."/>
        </authorList>
    </citation>
    <scope>NUCLEOTIDE SEQUENCE [LARGE SCALE GENOMIC DNA]</scope>
    <source>
        <strain evidence="1 2">B-37</strain>
    </source>
</reference>
<evidence type="ECO:0000313" key="2">
    <source>
        <dbReference type="Proteomes" id="UP000093695"/>
    </source>
</evidence>
<protein>
    <submittedName>
        <fullName evidence="1">Uncharacterized protein</fullName>
    </submittedName>
</protein>
<dbReference type="AlphaFoldDB" id="A0A193BXJ0"/>
<dbReference type="STRING" id="31958.SD37_15675"/>
<sequence>MKVIDPEGRGWVVDRRFAPWRRWVQPFAGLTGGYRHYELTAYWKLESGDGVEGHEDTPVDKVLVGTLGVLFVLDALVKFPVYLLLGVFLLPFLLLEMAGQAVAGSVARLVRWFRNAPARVDVAGWHKDQSGLVSLTILRVRDNLAEPLTIELCALLRERVMFDPGEPAVREALTRFGARVESHRTLLWDRSVSGSGHR</sequence>